<keyword evidence="2" id="KW-0378">Hydrolase</keyword>
<organism evidence="2 3">
    <name type="scientific">Rhodococcus sovatensis</name>
    <dbReference type="NCBI Taxonomy" id="1805840"/>
    <lineage>
        <taxon>Bacteria</taxon>
        <taxon>Bacillati</taxon>
        <taxon>Actinomycetota</taxon>
        <taxon>Actinomycetes</taxon>
        <taxon>Mycobacteriales</taxon>
        <taxon>Nocardiaceae</taxon>
        <taxon>Rhodococcus</taxon>
    </lineage>
</organism>
<dbReference type="EC" id="3.5.-.-" evidence="2"/>
<gene>
    <name evidence="2" type="ORF">WDS16_04770</name>
</gene>
<dbReference type="SUPFAM" id="SSF51556">
    <property type="entry name" value="Metallo-dependent hydrolases"/>
    <property type="match status" value="1"/>
</dbReference>
<feature type="domain" description="Amidohydrolase 3" evidence="1">
    <location>
        <begin position="52"/>
        <end position="527"/>
    </location>
</feature>
<dbReference type="Gene3D" id="3.10.310.70">
    <property type="match status" value="1"/>
</dbReference>
<dbReference type="GO" id="GO:0016787">
    <property type="term" value="F:hydrolase activity"/>
    <property type="evidence" value="ECO:0007669"/>
    <property type="project" value="UniProtKB-KW"/>
</dbReference>
<protein>
    <submittedName>
        <fullName evidence="2">Amidohydrolase</fullName>
        <ecNumber evidence="2">3.5.-.-</ecNumber>
    </submittedName>
</protein>
<dbReference type="InterPro" id="IPR033932">
    <property type="entry name" value="YtcJ-like"/>
</dbReference>
<keyword evidence="3" id="KW-1185">Reference proteome</keyword>
<dbReference type="Proteomes" id="UP001432000">
    <property type="component" value="Chromosome"/>
</dbReference>
<dbReference type="PANTHER" id="PTHR22642:SF2">
    <property type="entry name" value="PROTEIN LONG AFTER FAR-RED 3"/>
    <property type="match status" value="1"/>
</dbReference>
<dbReference type="InterPro" id="IPR013108">
    <property type="entry name" value="Amidohydro_3"/>
</dbReference>
<dbReference type="Pfam" id="PF07969">
    <property type="entry name" value="Amidohydro_3"/>
    <property type="match status" value="1"/>
</dbReference>
<dbReference type="Gene3D" id="3.20.20.140">
    <property type="entry name" value="Metal-dependent hydrolases"/>
    <property type="match status" value="1"/>
</dbReference>
<evidence type="ECO:0000313" key="3">
    <source>
        <dbReference type="Proteomes" id="UP001432000"/>
    </source>
</evidence>
<dbReference type="RefSeq" id="WP_338890899.1">
    <property type="nucleotide sequence ID" value="NZ_CP147846.1"/>
</dbReference>
<dbReference type="SUPFAM" id="SSF51338">
    <property type="entry name" value="Composite domain of metallo-dependent hydrolases"/>
    <property type="match status" value="1"/>
</dbReference>
<dbReference type="Gene3D" id="2.30.40.10">
    <property type="entry name" value="Urease, subunit C, domain 1"/>
    <property type="match status" value="1"/>
</dbReference>
<dbReference type="InterPro" id="IPR032466">
    <property type="entry name" value="Metal_Hydrolase"/>
</dbReference>
<accession>A0ABZ2PL16</accession>
<evidence type="ECO:0000259" key="1">
    <source>
        <dbReference type="Pfam" id="PF07969"/>
    </source>
</evidence>
<sequence length="529" mass="56032">MTDATLVLTNATVLTQVDGAPPEQAVAVHGDRVIAVGTTGDVLAASGPGSTVVDLAGATLTPGWVDAHTHVVQGALMSLGVDFSRCECLDDVRRALHEATPVDGWIRGFGLNHNVFDGSAITFDVIFEAFAVPVLIRLYDAHSALANRAALERAGVSGREDLGQGVARVVLDAQGNPTGHLLEEAAIHLVESVAPTQDRAAAKSLLRGVTEDMASVGLTGTHVMDDLPGSVEMIRVLDEDPSGLRFWVYGWMQPDHSDDRIGELAGLVHGGGGRRWQYAGAKLFMDGTIDGGTAWLCHPDIHGESIRPAWRDPERYVDVVRRLSARGVSTATHAIGDAAVHHCVRTLSELSDGVRHRIEHLETVCPEDLALMGSAGIAASMQPTHCTRYTSADETDDWSRRLGRERVDRGWPVAELGGLGVPVALGSDWPVAHFDPRIVMADARLRRPADQRADSPRQPRQAISAQQALDGYTSHAAAAAGLSDGAGTIVVGGPADFTAVDGDLFGPADEVPDLPIIVTVVGGSVVYQR</sequence>
<dbReference type="CDD" id="cd01300">
    <property type="entry name" value="YtcJ_like"/>
    <property type="match status" value="1"/>
</dbReference>
<evidence type="ECO:0000313" key="2">
    <source>
        <dbReference type="EMBL" id="WXG69864.1"/>
    </source>
</evidence>
<reference evidence="2 3" key="1">
    <citation type="submission" date="2024-03" db="EMBL/GenBank/DDBJ databases">
        <title>Natural products discovery in diverse microorganisms through a two-stage MS feature dereplication strategy.</title>
        <authorList>
            <person name="Zhang R."/>
        </authorList>
    </citation>
    <scope>NUCLEOTIDE SEQUENCE [LARGE SCALE GENOMIC DNA]</scope>
    <source>
        <strain evidence="2 3">18930</strain>
    </source>
</reference>
<proteinExistence type="predicted"/>
<dbReference type="InterPro" id="IPR011059">
    <property type="entry name" value="Metal-dep_hydrolase_composite"/>
</dbReference>
<dbReference type="PANTHER" id="PTHR22642">
    <property type="entry name" value="IMIDAZOLONEPROPIONASE"/>
    <property type="match status" value="1"/>
</dbReference>
<name>A0ABZ2PL16_9NOCA</name>
<dbReference type="EMBL" id="CP147846">
    <property type="protein sequence ID" value="WXG69864.1"/>
    <property type="molecule type" value="Genomic_DNA"/>
</dbReference>